<feature type="chain" id="PRO_5011699827" evidence="1">
    <location>
        <begin position="20"/>
        <end position="107"/>
    </location>
</feature>
<feature type="signal peptide" evidence="1">
    <location>
        <begin position="1"/>
        <end position="19"/>
    </location>
</feature>
<proteinExistence type="predicted"/>
<dbReference type="EMBL" id="FOZZ01000003">
    <property type="protein sequence ID" value="SFS61477.1"/>
    <property type="molecule type" value="Genomic_DNA"/>
</dbReference>
<dbReference type="OrthoDB" id="9805121at2"/>
<reference evidence="2 3" key="1">
    <citation type="submission" date="2016-10" db="EMBL/GenBank/DDBJ databases">
        <authorList>
            <person name="de Groot N.N."/>
        </authorList>
    </citation>
    <scope>NUCLEOTIDE SEQUENCE [LARGE SCALE GENOMIC DNA]</scope>
    <source>
        <strain evidence="2 3">DSM 22789</strain>
    </source>
</reference>
<dbReference type="RefSeq" id="WP_093364424.1">
    <property type="nucleotide sequence ID" value="NZ_FOZZ01000003.1"/>
</dbReference>
<name>A0A1I6R9P2_9SPHI</name>
<protein>
    <submittedName>
        <fullName evidence="2">Carboxypeptidase regulatory-like domain-containing protein</fullName>
    </submittedName>
</protein>
<sequence>MKKLVTLITFCLMYLFSFAQGNVEVKGKVTDENGQAIAKAEVVINNTTHTLTTNEKGEFSINLPEGKYVIKVSKLAYGTKRVVLEVVSDTQVDVSLEKIKRSKTSRA</sequence>
<dbReference type="SUPFAM" id="SSF49464">
    <property type="entry name" value="Carboxypeptidase regulatory domain-like"/>
    <property type="match status" value="1"/>
</dbReference>
<organism evidence="2 3">
    <name type="scientific">Sphingobacterium wenxiniae</name>
    <dbReference type="NCBI Taxonomy" id="683125"/>
    <lineage>
        <taxon>Bacteria</taxon>
        <taxon>Pseudomonadati</taxon>
        <taxon>Bacteroidota</taxon>
        <taxon>Sphingobacteriia</taxon>
        <taxon>Sphingobacteriales</taxon>
        <taxon>Sphingobacteriaceae</taxon>
        <taxon>Sphingobacterium</taxon>
    </lineage>
</organism>
<dbReference type="STRING" id="683125.SAMN05660206_103245"/>
<keyword evidence="2" id="KW-0645">Protease</keyword>
<accession>A0A1I6R9P2</accession>
<keyword evidence="2" id="KW-0121">Carboxypeptidase</keyword>
<dbReference type="Proteomes" id="UP000198785">
    <property type="component" value="Unassembled WGS sequence"/>
</dbReference>
<dbReference type="GO" id="GO:0004180">
    <property type="term" value="F:carboxypeptidase activity"/>
    <property type="evidence" value="ECO:0007669"/>
    <property type="project" value="UniProtKB-KW"/>
</dbReference>
<keyword evidence="1" id="KW-0732">Signal</keyword>
<dbReference type="Pfam" id="PF13620">
    <property type="entry name" value="CarboxypepD_reg"/>
    <property type="match status" value="1"/>
</dbReference>
<evidence type="ECO:0000313" key="2">
    <source>
        <dbReference type="EMBL" id="SFS61477.1"/>
    </source>
</evidence>
<evidence type="ECO:0000313" key="3">
    <source>
        <dbReference type="Proteomes" id="UP000198785"/>
    </source>
</evidence>
<keyword evidence="3" id="KW-1185">Reference proteome</keyword>
<evidence type="ECO:0000256" key="1">
    <source>
        <dbReference type="SAM" id="SignalP"/>
    </source>
</evidence>
<keyword evidence="2" id="KW-0378">Hydrolase</keyword>
<dbReference type="AlphaFoldDB" id="A0A1I6R9P2"/>
<gene>
    <name evidence="2" type="ORF">SAMN05660206_103245</name>
</gene>
<dbReference type="Gene3D" id="2.60.40.1120">
    <property type="entry name" value="Carboxypeptidase-like, regulatory domain"/>
    <property type="match status" value="1"/>
</dbReference>
<dbReference type="InterPro" id="IPR008969">
    <property type="entry name" value="CarboxyPept-like_regulatory"/>
</dbReference>